<evidence type="ECO:0000313" key="2">
    <source>
        <dbReference type="EMBL" id="MEH0638239.1"/>
    </source>
</evidence>
<comment type="caution">
    <text evidence="2">The sequence shown here is derived from an EMBL/GenBank/DDBJ whole genome shotgun (WGS) entry which is preliminary data.</text>
</comment>
<dbReference type="Proteomes" id="UP001310290">
    <property type="component" value="Unassembled WGS sequence"/>
</dbReference>
<name>A0ABU8AY52_9ACTN</name>
<accession>A0ABU8AY52</accession>
<evidence type="ECO:0000256" key="1">
    <source>
        <dbReference type="SAM" id="MobiDB-lite"/>
    </source>
</evidence>
<evidence type="ECO:0000313" key="3">
    <source>
        <dbReference type="Proteomes" id="UP001310290"/>
    </source>
</evidence>
<dbReference type="EMBL" id="JARULZ010000002">
    <property type="protein sequence ID" value="MEH0638239.1"/>
    <property type="molecule type" value="Genomic_DNA"/>
</dbReference>
<organism evidence="2 3">
    <name type="scientific">Streptomyces bottropensis</name>
    <dbReference type="NCBI Taxonomy" id="42235"/>
    <lineage>
        <taxon>Bacteria</taxon>
        <taxon>Bacillati</taxon>
        <taxon>Actinomycetota</taxon>
        <taxon>Actinomycetes</taxon>
        <taxon>Kitasatosporales</taxon>
        <taxon>Streptomycetaceae</taxon>
        <taxon>Streptomyces</taxon>
    </lineage>
</organism>
<feature type="compositionally biased region" description="Polar residues" evidence="1">
    <location>
        <begin position="118"/>
        <end position="131"/>
    </location>
</feature>
<sequence>MPDVSSTQALCGEVAAGPDGRATVLSREAVGSGDHTSQVSVQWQTLLTRPAIISKTTLSGTVPTGAKATSSWLRHGTVVSGAIGKAPHPDRRRLRARPPFMSRGCPADPPVGRRRSSRLPSGTTVCASRGS</sequence>
<gene>
    <name evidence="2" type="ORF">QBA35_33905</name>
</gene>
<feature type="region of interest" description="Disordered" evidence="1">
    <location>
        <begin position="80"/>
        <end position="131"/>
    </location>
</feature>
<keyword evidence="3" id="KW-1185">Reference proteome</keyword>
<protein>
    <submittedName>
        <fullName evidence="2">Uncharacterized protein</fullName>
    </submittedName>
</protein>
<proteinExistence type="predicted"/>
<reference evidence="2" key="1">
    <citation type="submission" date="2023-04" db="EMBL/GenBank/DDBJ databases">
        <title>Genomic diversity of scab-causing Streptomyces spp. in the province of Quebec, Canada.</title>
        <authorList>
            <person name="Biessy A."/>
            <person name="Cadieux M."/>
            <person name="Ciotola M."/>
            <person name="Filion M."/>
        </authorList>
    </citation>
    <scope>NUCLEOTIDE SEQUENCE</scope>
    <source>
        <strain evidence="2">B21-115</strain>
    </source>
</reference>
<dbReference type="RefSeq" id="WP_334660892.1">
    <property type="nucleotide sequence ID" value="NZ_JARULZ010000002.1"/>
</dbReference>